<organism evidence="1 2">
    <name type="scientific">Nonlabens dokdonensis (strain DSM 17205 / KCTC 12402 / DSW-6)</name>
    <name type="common">Donghaeana dokdonensis</name>
    <dbReference type="NCBI Taxonomy" id="592029"/>
    <lineage>
        <taxon>Bacteria</taxon>
        <taxon>Pseudomonadati</taxon>
        <taxon>Bacteroidota</taxon>
        <taxon>Flavobacteriia</taxon>
        <taxon>Flavobacteriales</taxon>
        <taxon>Flavobacteriaceae</taxon>
        <taxon>Nonlabens</taxon>
    </lineage>
</organism>
<dbReference type="STRING" id="592029.DDD_1107"/>
<protein>
    <recommendedName>
        <fullName evidence="3">DUF2797 domain-containing protein</fullName>
    </recommendedName>
</protein>
<dbReference type="PATRIC" id="fig|592029.3.peg.1096"/>
<dbReference type="AlphaFoldDB" id="L7W7V0"/>
<evidence type="ECO:0000313" key="1">
    <source>
        <dbReference type="EMBL" id="AGC76234.1"/>
    </source>
</evidence>
<name>L7W7V0_NONDD</name>
<evidence type="ECO:0000313" key="2">
    <source>
        <dbReference type="Proteomes" id="UP000011173"/>
    </source>
</evidence>
<dbReference type="eggNOG" id="ENOG502Z7J9">
    <property type="taxonomic scope" value="Bacteria"/>
</dbReference>
<gene>
    <name evidence="1" type="ordered locus">DDD_1107</name>
</gene>
<dbReference type="InterPro" id="IPR021246">
    <property type="entry name" value="DUF2797"/>
</dbReference>
<sequence length="291" mass="34141">MRLPYFKNPNWYFYGFKDTSIIFKVPKMILTGTIRKMQTELKETVQYYLVFRDNFLHVNQLLDKNITLKHVANECLNCSLDKKIWRQGFCYDCFTDIPQAGDWIMKPELSRAHLDEEDRDLEYEKKVQLKPHIVYLANSSNIKVGVTRKTQVPTRWIDQGAHEAVAILETPNRYLAGIAEVALKDHVADKTNWRKMLTNDVVDEDLLRCRESLLQYIPQEAQEYILDNEKEWQIKFPVLEYPKKVTSVNLAKTPQHNGKLKGIKGQYLIFEDGKVMNLRSHEGFVVEMIVI</sequence>
<dbReference type="Pfam" id="PF10977">
    <property type="entry name" value="DUF2797"/>
    <property type="match status" value="1"/>
</dbReference>
<dbReference type="EMBL" id="CP001397">
    <property type="protein sequence ID" value="AGC76234.1"/>
    <property type="molecule type" value="Genomic_DNA"/>
</dbReference>
<dbReference type="Proteomes" id="UP000011173">
    <property type="component" value="Chromosome"/>
</dbReference>
<dbReference type="HOGENOM" id="CLU_1019163_0_0_10"/>
<proteinExistence type="predicted"/>
<reference evidence="1 2" key="1">
    <citation type="journal article" date="2013" name="Genome Biol. Evol.">
        <title>Genomic makeup of the marine flavobacterium Nonlabens (Donghaeana) dokdonensis DSW-6 and identification of a novel class of rhodopsins.</title>
        <authorList>
            <person name="Kwon S.K."/>
            <person name="Kim B.K."/>
            <person name="Song J.Y."/>
            <person name="Kwak M.J."/>
            <person name="Lee C.H."/>
            <person name="Yoon J.H."/>
            <person name="Oh T.K."/>
            <person name="Kim J.F."/>
        </authorList>
    </citation>
    <scope>NUCLEOTIDE SEQUENCE [LARGE SCALE GENOMIC DNA]</scope>
    <source>
        <strain evidence="2">DSM 17205 / KCTC 12402 / DSW-6</strain>
    </source>
</reference>
<evidence type="ECO:0008006" key="3">
    <source>
        <dbReference type="Google" id="ProtNLM"/>
    </source>
</evidence>
<dbReference type="KEGG" id="ndo:DDD_1107"/>
<accession>L7W7V0</accession>